<dbReference type="FunFam" id="3.10.450.50:FF:000003">
    <property type="entry name" value="Nuclear transport factor 2 family protein"/>
    <property type="match status" value="1"/>
</dbReference>
<evidence type="ECO:0007829" key="15">
    <source>
        <dbReference type="PubMed" id="22223895"/>
    </source>
</evidence>
<reference evidence="8 14" key="5">
    <citation type="submission" date="2020-09" db="EMBL/GenBank/DDBJ databases">
        <authorList>
            <person name="Ashkenazy H."/>
        </authorList>
    </citation>
    <scope>NUCLEOTIDE SEQUENCE [LARGE SCALE GENOMIC DNA]</scope>
    <source>
        <strain evidence="14">cv. Cdm-0</strain>
    </source>
</reference>
<gene>
    <name evidence="6" type="ordered locus">At1g13730</name>
    <name evidence="9" type="ordered locus">AXX17_At1g14260</name>
    <name evidence="10" type="ORF">AN1_LOCUS1487</name>
    <name evidence="8" type="ORF">AT9943_LOCUS1171</name>
    <name evidence="7" type="ORF">C24_LOCUS1403</name>
</gene>
<evidence type="ECO:0000256" key="2">
    <source>
        <dbReference type="PROSITE-ProRule" id="PRU00176"/>
    </source>
</evidence>
<dbReference type="InterPro" id="IPR032710">
    <property type="entry name" value="NTF2-like_dom_sf"/>
</dbReference>
<evidence type="ECO:0000259" key="5">
    <source>
        <dbReference type="PROSITE" id="PS50177"/>
    </source>
</evidence>
<evidence type="ECO:0000259" key="4">
    <source>
        <dbReference type="PROSITE" id="PS50102"/>
    </source>
</evidence>
<dbReference type="SMART" id="SM00360">
    <property type="entry name" value="RRM"/>
    <property type="match status" value="1"/>
</dbReference>
<dbReference type="Proteomes" id="UP000516314">
    <property type="component" value="Chromosome 1"/>
</dbReference>
<dbReference type="InterPro" id="IPR002075">
    <property type="entry name" value="NTF2_dom"/>
</dbReference>
<feature type="compositionally biased region" description="Polar residues" evidence="3">
    <location>
        <begin position="169"/>
        <end position="182"/>
    </location>
</feature>
<dbReference type="EMBL" id="CACRSJ010000104">
    <property type="protein sequence ID" value="VYS45986.1"/>
    <property type="molecule type" value="Genomic_DNA"/>
</dbReference>
<dbReference type="Proteomes" id="UP000078284">
    <property type="component" value="Chromosome 1"/>
</dbReference>
<dbReference type="SUPFAM" id="SSF54427">
    <property type="entry name" value="NTF2-like"/>
    <property type="match status" value="1"/>
</dbReference>
<evidence type="ECO:0000313" key="11">
    <source>
        <dbReference type="Proteomes" id="UP000078284"/>
    </source>
</evidence>
<dbReference type="PANTHER" id="PTHR10693">
    <property type="entry name" value="RAS GTPASE-ACTIVATING PROTEIN-BINDING PROTEIN"/>
    <property type="match status" value="1"/>
</dbReference>
<feature type="compositionally biased region" description="Low complexity" evidence="3">
    <location>
        <begin position="234"/>
        <end position="250"/>
    </location>
</feature>
<dbReference type="Gene3D" id="3.10.450.50">
    <property type="match status" value="1"/>
</dbReference>
<reference evidence="7 13" key="4">
    <citation type="submission" date="2019-12" db="EMBL/GenBank/DDBJ databases">
        <authorList>
            <person name="Jiao W.-B."/>
            <person name="Schneeberger K."/>
        </authorList>
    </citation>
    <scope>NUCLEOTIDE SEQUENCE [LARGE SCALE GENOMIC DNA]</scope>
    <source>
        <strain evidence="12">cv. An-1</strain>
        <strain evidence="13">cv. C24</strain>
    </source>
</reference>
<dbReference type="KEGG" id="ath:AT1G13730"/>
<dbReference type="AlphaFoldDB" id="A0A384LHK6"/>
<feature type="compositionally biased region" description="Gly residues" evidence="3">
    <location>
        <begin position="388"/>
        <end position="397"/>
    </location>
</feature>
<dbReference type="GeneID" id="837933"/>
<evidence type="ECO:0000256" key="3">
    <source>
        <dbReference type="SAM" id="MobiDB-lite"/>
    </source>
</evidence>
<feature type="region of interest" description="Disordered" evidence="3">
    <location>
        <begin position="232"/>
        <end position="267"/>
    </location>
</feature>
<feature type="region of interest" description="Disordered" evidence="3">
    <location>
        <begin position="169"/>
        <end position="212"/>
    </location>
</feature>
<dbReference type="OrthoDB" id="339151at2759"/>
<evidence type="ECO:0000313" key="8">
    <source>
        <dbReference type="EMBL" id="CAD5312632.1"/>
    </source>
</evidence>
<evidence type="ECO:0000313" key="6">
    <source>
        <dbReference type="Araport" id="AT1G13730"/>
    </source>
</evidence>
<evidence type="ECO:0000313" key="12">
    <source>
        <dbReference type="Proteomes" id="UP000426265"/>
    </source>
</evidence>
<dbReference type="Pfam" id="PF02136">
    <property type="entry name" value="NTF2"/>
    <property type="match status" value="1"/>
</dbReference>
<dbReference type="InterPro" id="IPR018222">
    <property type="entry name" value="Nuclear_transport_factor_2_euk"/>
</dbReference>
<feature type="compositionally biased region" description="Basic and acidic residues" evidence="3">
    <location>
        <begin position="399"/>
        <end position="418"/>
    </location>
</feature>
<dbReference type="Proteomes" id="UP000434276">
    <property type="component" value="Unassembled WGS sequence"/>
</dbReference>
<dbReference type="PROSITE" id="PS50102">
    <property type="entry name" value="RRM"/>
    <property type="match status" value="1"/>
</dbReference>
<name>A0A384LHK6_ARATH</name>
<dbReference type="Gene3D" id="3.30.70.330">
    <property type="match status" value="1"/>
</dbReference>
<dbReference type="PROSITE" id="PS50177">
    <property type="entry name" value="NTF2_DOMAIN"/>
    <property type="match status" value="1"/>
</dbReference>
<dbReference type="InterPro" id="IPR012677">
    <property type="entry name" value="Nucleotide-bd_a/b_plait_sf"/>
</dbReference>
<reference evidence="11" key="2">
    <citation type="journal article" date="2016" name="Proc. Natl. Acad. Sci. U.S.A.">
        <title>Chromosome-level assembly of Arabidopsis thaliana Ler reveals the extent of translocation and inversion polymorphisms.</title>
        <authorList>
            <person name="Zapata L."/>
            <person name="Ding J."/>
            <person name="Willing E.M."/>
            <person name="Hartwig B."/>
            <person name="Bezdan D."/>
            <person name="Jiao W.B."/>
            <person name="Patel V."/>
            <person name="Velikkakam James G."/>
            <person name="Koornneef M."/>
            <person name="Ossowski S."/>
            <person name="Schneeberger K."/>
        </authorList>
    </citation>
    <scope>NUCLEOTIDE SEQUENCE [LARGE SCALE GENOMIC DNA]</scope>
    <source>
        <strain evidence="11">cv. Landsberg erecta</strain>
    </source>
</reference>
<reference evidence="9" key="3">
    <citation type="submission" date="2016-03" db="EMBL/GenBank/DDBJ databases">
        <title>Full-length assembly of Arabidopsis thaliana Ler reveals the complement of translocations and inversions.</title>
        <authorList>
            <person name="Zapata L."/>
            <person name="Schneeberger K."/>
            <person name="Ossowski S."/>
        </authorList>
    </citation>
    <scope>NUCLEOTIDE SEQUENCE [LARGE SCALE GENOMIC DNA]</scope>
    <source>
        <tissue evidence="9">Leaf</tissue>
    </source>
</reference>
<dbReference type="Araport" id="AT1G13730"/>
<reference evidence="15" key="1">
    <citation type="journal article" date="2012" name="Mol. Cell. Proteomics">
        <title>Comparative large-scale characterisation of plant vs. mammal proteins reveals similar and idiosyncratic N-alpha acetylation features.</title>
        <authorList>
            <person name="Bienvenut W.V."/>
            <person name="Sumpton D."/>
            <person name="Martinez A."/>
            <person name="Lilla S."/>
            <person name="Espagne C."/>
            <person name="Meinnel T."/>
            <person name="Giglione C."/>
        </authorList>
    </citation>
    <scope>IDENTIFICATION BY MASS SPECTROMETRY [LARGE SCALE ANALYSIS]</scope>
</reference>
<dbReference type="CDD" id="cd00780">
    <property type="entry name" value="NTF2"/>
    <property type="match status" value="1"/>
</dbReference>
<evidence type="ECO:0000313" key="9">
    <source>
        <dbReference type="EMBL" id="OAP17673.1"/>
    </source>
</evidence>
<dbReference type="PANTHER" id="PTHR10693:SF84">
    <property type="entry name" value="G3BP-LIKE PROTEIN"/>
    <property type="match status" value="1"/>
</dbReference>
<dbReference type="SMR" id="A0A384LHK6"/>
<dbReference type="GO" id="GO:0005737">
    <property type="term" value="C:cytoplasm"/>
    <property type="evidence" value="ECO:0007669"/>
    <property type="project" value="UniProtKB-ARBA"/>
</dbReference>
<accession>A0A384LHK6</accession>
<protein>
    <submittedName>
        <fullName evidence="8">(thale cress) hypothetical protein</fullName>
    </submittedName>
</protein>
<dbReference type="InterPro" id="IPR000504">
    <property type="entry name" value="RRM_dom"/>
</dbReference>
<dbReference type="SUPFAM" id="SSF54928">
    <property type="entry name" value="RNA-binding domain, RBD"/>
    <property type="match status" value="1"/>
</dbReference>
<evidence type="ECO:0000313" key="10">
    <source>
        <dbReference type="EMBL" id="VYS45986.1"/>
    </source>
</evidence>
<dbReference type="Pfam" id="PF00076">
    <property type="entry name" value="RRM_1"/>
    <property type="match status" value="1"/>
</dbReference>
<dbReference type="Proteomes" id="UP000426265">
    <property type="component" value="Unassembled WGS sequence"/>
</dbReference>
<dbReference type="CDD" id="cd00590">
    <property type="entry name" value="RRM_SF"/>
    <property type="match status" value="1"/>
</dbReference>
<dbReference type="ExpressionAtlas" id="A0A384LHK6">
    <property type="expression patterns" value="baseline and differential"/>
</dbReference>
<dbReference type="OMA" id="HQFYLDD"/>
<evidence type="ECO:0000256" key="1">
    <source>
        <dbReference type="ARBA" id="ARBA00022884"/>
    </source>
</evidence>
<dbReference type="InterPro" id="IPR035979">
    <property type="entry name" value="RBD_domain_sf"/>
</dbReference>
<evidence type="ECO:0000313" key="14">
    <source>
        <dbReference type="Proteomes" id="UP000516314"/>
    </source>
</evidence>
<proteinExistence type="evidence at protein level"/>
<evidence type="ECO:0000313" key="13">
    <source>
        <dbReference type="Proteomes" id="UP000434276"/>
    </source>
</evidence>
<sequence>MALESNAPVVDPNTIGNSFVEKYYNLLYKSPSQVHQFYLDDSVLGRPGSDGEMVSVKSLKAINEQIMSFDYEISKIQILTADSQASYMNGVVTLVTGLLTVKEGQRMRFSQSFFLVPLNGSYFVLNDVFRYVADEIVEPEANKKEVEEVIPQVVQPTEQVDEVAEPVTIPTQQPEAKQTTENTVKKPERAVANGHPKTQEDNVVNDKSNGVDAPKKSFAHIVQDLAQNGATFNAKASPAKPKSKPVTKPSAARESKAPAPVSEHSSAATIDQQAEGYTIFVANLLMDATPEQLNETFKGFGAITKDGIQVRSYRLKGNCFGFVTFASAEAVKLVLQAHKESAIRIGNRRVSIEEKRGNNDNGRPAMRNGGYRNDNGYRNDGYRPRGNGSNGGRGYGRNGSERRGESRNGEAHNGDGKVHQNGTVEASR</sequence>
<dbReference type="EMBL" id="LR881466">
    <property type="protein sequence ID" value="CAD5312632.1"/>
    <property type="molecule type" value="Genomic_DNA"/>
</dbReference>
<dbReference type="EMBL" id="CACSHJ010000087">
    <property type="protein sequence ID" value="CAA0200519.1"/>
    <property type="molecule type" value="Genomic_DNA"/>
</dbReference>
<feature type="domain" description="RRM" evidence="4">
    <location>
        <begin position="277"/>
        <end position="357"/>
    </location>
</feature>
<organism evidence="9 11">
    <name type="scientific">Arabidopsis thaliana</name>
    <name type="common">Mouse-ear cress</name>
    <dbReference type="NCBI Taxonomy" id="3702"/>
    <lineage>
        <taxon>Eukaryota</taxon>
        <taxon>Viridiplantae</taxon>
        <taxon>Streptophyta</taxon>
        <taxon>Embryophyta</taxon>
        <taxon>Tracheophyta</taxon>
        <taxon>Spermatophyta</taxon>
        <taxon>Magnoliopsida</taxon>
        <taxon>eudicotyledons</taxon>
        <taxon>Gunneridae</taxon>
        <taxon>Pentapetalae</taxon>
        <taxon>rosids</taxon>
        <taxon>malvids</taxon>
        <taxon>Brassicales</taxon>
        <taxon>Brassicaceae</taxon>
        <taxon>Camelineae</taxon>
        <taxon>Arabidopsis</taxon>
    </lineage>
</organism>
<feature type="region of interest" description="Disordered" evidence="3">
    <location>
        <begin position="354"/>
        <end position="428"/>
    </location>
</feature>
<evidence type="ECO:0000313" key="7">
    <source>
        <dbReference type="EMBL" id="CAA0200519.1"/>
    </source>
</evidence>
<dbReference type="InterPro" id="IPR039539">
    <property type="entry name" value="Ras_GTPase_bind_prot"/>
</dbReference>
<dbReference type="EMBL" id="LUHQ01000001">
    <property type="protein sequence ID" value="OAP17673.1"/>
    <property type="molecule type" value="Genomic_DNA"/>
</dbReference>
<keyword evidence="1 2" id="KW-0694">RNA-binding</keyword>
<feature type="domain" description="NTF2" evidence="5">
    <location>
        <begin position="15"/>
        <end position="131"/>
    </location>
</feature>
<dbReference type="GO" id="GO:0003723">
    <property type="term" value="F:RNA binding"/>
    <property type="evidence" value="ECO:0007669"/>
    <property type="project" value="UniProtKB-UniRule"/>
</dbReference>